<dbReference type="Proteomes" id="UP000011713">
    <property type="component" value="Unassembled WGS sequence"/>
</dbReference>
<reference evidence="2" key="1">
    <citation type="journal article" date="2010" name="Science">
        <title>Signatures of adaptation to obligate biotrophy in the Hyaloperonospora arabidopsidis genome.</title>
        <authorList>
            <person name="Baxter L."/>
            <person name="Tripathy S."/>
            <person name="Ishaque N."/>
            <person name="Boot N."/>
            <person name="Cabral A."/>
            <person name="Kemen E."/>
            <person name="Thines M."/>
            <person name="Ah-Fong A."/>
            <person name="Anderson R."/>
            <person name="Badejoko W."/>
            <person name="Bittner-Eddy P."/>
            <person name="Boore J.L."/>
            <person name="Chibucos M.C."/>
            <person name="Coates M."/>
            <person name="Dehal P."/>
            <person name="Delehaunty K."/>
            <person name="Dong S."/>
            <person name="Downton P."/>
            <person name="Dumas B."/>
            <person name="Fabro G."/>
            <person name="Fronick C."/>
            <person name="Fuerstenberg S.I."/>
            <person name="Fulton L."/>
            <person name="Gaulin E."/>
            <person name="Govers F."/>
            <person name="Hughes L."/>
            <person name="Humphray S."/>
            <person name="Jiang R.H."/>
            <person name="Judelson H."/>
            <person name="Kamoun S."/>
            <person name="Kyung K."/>
            <person name="Meijer H."/>
            <person name="Minx P."/>
            <person name="Morris P."/>
            <person name="Nelson J."/>
            <person name="Phuntumart V."/>
            <person name="Qutob D."/>
            <person name="Rehmany A."/>
            <person name="Rougon-Cardoso A."/>
            <person name="Ryden P."/>
            <person name="Torto-Alalibo T."/>
            <person name="Studholme D."/>
            <person name="Wang Y."/>
            <person name="Win J."/>
            <person name="Wood J."/>
            <person name="Clifton S.W."/>
            <person name="Rogers J."/>
            <person name="Van den Ackerveken G."/>
            <person name="Jones J.D."/>
            <person name="McDowell J.M."/>
            <person name="Beynon J."/>
            <person name="Tyler B.M."/>
        </authorList>
    </citation>
    <scope>NUCLEOTIDE SEQUENCE [LARGE SCALE GENOMIC DNA]</scope>
    <source>
        <strain evidence="2">Emoy2</strain>
    </source>
</reference>
<reference evidence="1" key="2">
    <citation type="submission" date="2015-06" db="UniProtKB">
        <authorList>
            <consortium name="EnsemblProtists"/>
        </authorList>
    </citation>
    <scope>IDENTIFICATION</scope>
    <source>
        <strain evidence="1">Emoy2</strain>
    </source>
</reference>
<dbReference type="VEuPathDB" id="FungiDB:HpaG801380"/>
<name>M4B530_HYAAE</name>
<accession>M4B530</accession>
<sequence>MFALLTDARCVVVSSELIDLAHKRVNKRFTQDFHLMCLHLQFHSLFFAWLQRCNCPEHITARTNTIRLRPHSTRLGT</sequence>
<organism evidence="1 2">
    <name type="scientific">Hyaloperonospora arabidopsidis (strain Emoy2)</name>
    <name type="common">Downy mildew agent</name>
    <name type="synonym">Peronospora arabidopsidis</name>
    <dbReference type="NCBI Taxonomy" id="559515"/>
    <lineage>
        <taxon>Eukaryota</taxon>
        <taxon>Sar</taxon>
        <taxon>Stramenopiles</taxon>
        <taxon>Oomycota</taxon>
        <taxon>Peronosporomycetes</taxon>
        <taxon>Peronosporales</taxon>
        <taxon>Peronosporaceae</taxon>
        <taxon>Hyaloperonospora</taxon>
    </lineage>
</organism>
<evidence type="ECO:0000313" key="2">
    <source>
        <dbReference type="Proteomes" id="UP000011713"/>
    </source>
</evidence>
<dbReference type="EMBL" id="JH598325">
    <property type="status" value="NOT_ANNOTATED_CDS"/>
    <property type="molecule type" value="Genomic_DNA"/>
</dbReference>
<dbReference type="HOGENOM" id="CLU_2643297_0_0_1"/>
<dbReference type="EnsemblProtists" id="HpaT801380">
    <property type="protein sequence ID" value="HpaP801380"/>
    <property type="gene ID" value="HpaG801380"/>
</dbReference>
<dbReference type="InParanoid" id="M4B530"/>
<evidence type="ECO:0000313" key="1">
    <source>
        <dbReference type="EnsemblProtists" id="HpaP801380"/>
    </source>
</evidence>
<protein>
    <submittedName>
        <fullName evidence="1">Uncharacterized protein</fullName>
    </submittedName>
</protein>
<proteinExistence type="predicted"/>
<dbReference type="AlphaFoldDB" id="M4B530"/>
<keyword evidence="2" id="KW-1185">Reference proteome</keyword>